<dbReference type="PANTHER" id="PTHR35192">
    <property type="entry name" value="PROTEIN, PUTATIVE-RELATED"/>
    <property type="match status" value="1"/>
</dbReference>
<dbReference type="AlphaFoldDB" id="A0A1B9IHW7"/>
<accession>A0A1B9IHW7</accession>
<organism evidence="1 2">
    <name type="scientific">Kwoniella mangroviensis CBS 10435</name>
    <dbReference type="NCBI Taxonomy" id="1331196"/>
    <lineage>
        <taxon>Eukaryota</taxon>
        <taxon>Fungi</taxon>
        <taxon>Dikarya</taxon>
        <taxon>Basidiomycota</taxon>
        <taxon>Agaricomycotina</taxon>
        <taxon>Tremellomycetes</taxon>
        <taxon>Tremellales</taxon>
        <taxon>Cryptococcaceae</taxon>
        <taxon>Kwoniella</taxon>
    </lineage>
</organism>
<name>A0A1B9IHW7_9TREE</name>
<evidence type="ECO:0000313" key="1">
    <source>
        <dbReference type="EMBL" id="OCF55216.1"/>
    </source>
</evidence>
<dbReference type="Proteomes" id="UP000092583">
    <property type="component" value="Unassembled WGS sequence"/>
</dbReference>
<dbReference type="STRING" id="1331196.A0A1B9IHW7"/>
<dbReference type="OrthoDB" id="439917at2759"/>
<sequence>MTACDLSGSSGSGYETWVNQPVTGCNNPGAWVPYRQIVPPTSSAAVIRKRKDDQDRLNLEGLSQRCSQGQRACRVHEGNDEAYECIDTSHELESCGGCVHN</sequence>
<protein>
    <submittedName>
        <fullName evidence="1">Uncharacterized protein</fullName>
    </submittedName>
</protein>
<reference evidence="2" key="2">
    <citation type="submission" date="2013-12" db="EMBL/GenBank/DDBJ databases">
        <title>Evolution of pathogenesis and genome organization in the Tremellales.</title>
        <authorList>
            <person name="Cuomo C."/>
            <person name="Litvintseva A."/>
            <person name="Heitman J."/>
            <person name="Chen Y."/>
            <person name="Sun S."/>
            <person name="Springer D."/>
            <person name="Dromer F."/>
            <person name="Young S."/>
            <person name="Zeng Q."/>
            <person name="Chapman S."/>
            <person name="Gujja S."/>
            <person name="Saif S."/>
            <person name="Birren B."/>
        </authorList>
    </citation>
    <scope>NUCLEOTIDE SEQUENCE [LARGE SCALE GENOMIC DNA]</scope>
    <source>
        <strain evidence="2">CBS 10435</strain>
    </source>
</reference>
<reference evidence="1 2" key="1">
    <citation type="submission" date="2013-07" db="EMBL/GenBank/DDBJ databases">
        <title>The Genome Sequence of Kwoniella mangroviensis CBS10435.</title>
        <authorList>
            <consortium name="The Broad Institute Genome Sequencing Platform"/>
            <person name="Cuomo C."/>
            <person name="Litvintseva A."/>
            <person name="Chen Y."/>
            <person name="Heitman J."/>
            <person name="Sun S."/>
            <person name="Springer D."/>
            <person name="Dromer F."/>
            <person name="Young S.K."/>
            <person name="Zeng Q."/>
            <person name="Gargeya S."/>
            <person name="Fitzgerald M."/>
            <person name="Abouelleil A."/>
            <person name="Alvarado L."/>
            <person name="Berlin A.M."/>
            <person name="Chapman S.B."/>
            <person name="Dewar J."/>
            <person name="Goldberg J."/>
            <person name="Griggs A."/>
            <person name="Gujja S."/>
            <person name="Hansen M."/>
            <person name="Howarth C."/>
            <person name="Imamovic A."/>
            <person name="Larimer J."/>
            <person name="McCowan C."/>
            <person name="Murphy C."/>
            <person name="Pearson M."/>
            <person name="Priest M."/>
            <person name="Roberts A."/>
            <person name="Saif S."/>
            <person name="Shea T."/>
            <person name="Sykes S."/>
            <person name="Wortman J."/>
            <person name="Nusbaum C."/>
            <person name="Birren B."/>
        </authorList>
    </citation>
    <scope>NUCLEOTIDE SEQUENCE [LARGE SCALE GENOMIC DNA]</scope>
    <source>
        <strain evidence="1 2">CBS 10435</strain>
    </source>
</reference>
<dbReference type="PANTHER" id="PTHR35192:SF2">
    <property type="entry name" value="APPLE DOMAIN-CONTAINING PROTEIN"/>
    <property type="match status" value="1"/>
</dbReference>
<keyword evidence="2" id="KW-1185">Reference proteome</keyword>
<dbReference type="InterPro" id="IPR038955">
    <property type="entry name" value="PriA/CPL1_fungi"/>
</dbReference>
<proteinExistence type="predicted"/>
<evidence type="ECO:0000313" key="2">
    <source>
        <dbReference type="Proteomes" id="UP000092583"/>
    </source>
</evidence>
<dbReference type="EMBL" id="KI669467">
    <property type="protein sequence ID" value="OCF55216.1"/>
    <property type="molecule type" value="Genomic_DNA"/>
</dbReference>
<gene>
    <name evidence="1" type="ORF">L486_07329</name>
</gene>